<name>A0ABQ6G997_9BACL</name>
<protein>
    <submittedName>
        <fullName evidence="2">Uncharacterized protein</fullName>
    </submittedName>
</protein>
<sequence length="96" mass="11460">MYDDYQKNKSLDILIGLVSGNTTEFFREYLFVAINLFFISIEIITKWIGKWWRGTYNLTLQKNDKRMMAYTIILVINPILNIYYIGLVILKLWNTP</sequence>
<organism evidence="2 3">
    <name type="scientific">Paenibacillus glycanilyticus</name>
    <dbReference type="NCBI Taxonomy" id="126569"/>
    <lineage>
        <taxon>Bacteria</taxon>
        <taxon>Bacillati</taxon>
        <taxon>Bacillota</taxon>
        <taxon>Bacilli</taxon>
        <taxon>Bacillales</taxon>
        <taxon>Paenibacillaceae</taxon>
        <taxon>Paenibacillus</taxon>
    </lineage>
</organism>
<dbReference type="Proteomes" id="UP001157114">
    <property type="component" value="Unassembled WGS sequence"/>
</dbReference>
<keyword evidence="3" id="KW-1185">Reference proteome</keyword>
<keyword evidence="1" id="KW-0472">Membrane</keyword>
<gene>
    <name evidence="2" type="ORF">MU1_18790</name>
</gene>
<feature type="transmembrane region" description="Helical" evidence="1">
    <location>
        <begin position="29"/>
        <end position="48"/>
    </location>
</feature>
<proteinExistence type="predicted"/>
<evidence type="ECO:0000313" key="2">
    <source>
        <dbReference type="EMBL" id="GLX67534.1"/>
    </source>
</evidence>
<reference evidence="2 3" key="1">
    <citation type="submission" date="2023-03" db="EMBL/GenBank/DDBJ databases">
        <title>Draft genome sequence of the bacteria which degrade cell wall of Tricholomamatutake.</title>
        <authorList>
            <person name="Konishi Y."/>
            <person name="Fukuta Y."/>
            <person name="Shirasaka N."/>
        </authorList>
    </citation>
    <scope>NUCLEOTIDE SEQUENCE [LARGE SCALE GENOMIC DNA]</scope>
    <source>
        <strain evidence="3">mu1</strain>
    </source>
</reference>
<accession>A0ABQ6G997</accession>
<dbReference type="EMBL" id="BSSQ01000007">
    <property type="protein sequence ID" value="GLX67534.1"/>
    <property type="molecule type" value="Genomic_DNA"/>
</dbReference>
<evidence type="ECO:0000313" key="3">
    <source>
        <dbReference type="Proteomes" id="UP001157114"/>
    </source>
</evidence>
<keyword evidence="1" id="KW-0812">Transmembrane</keyword>
<comment type="caution">
    <text evidence="2">The sequence shown here is derived from an EMBL/GenBank/DDBJ whole genome shotgun (WGS) entry which is preliminary data.</text>
</comment>
<keyword evidence="1" id="KW-1133">Transmembrane helix</keyword>
<evidence type="ECO:0000256" key="1">
    <source>
        <dbReference type="SAM" id="Phobius"/>
    </source>
</evidence>
<feature type="transmembrane region" description="Helical" evidence="1">
    <location>
        <begin position="69"/>
        <end position="93"/>
    </location>
</feature>